<dbReference type="EMBL" id="JACVVK020000160">
    <property type="protein sequence ID" value="KAK7487720.1"/>
    <property type="molecule type" value="Genomic_DNA"/>
</dbReference>
<organism evidence="1 2">
    <name type="scientific">Batillaria attramentaria</name>
    <dbReference type="NCBI Taxonomy" id="370345"/>
    <lineage>
        <taxon>Eukaryota</taxon>
        <taxon>Metazoa</taxon>
        <taxon>Spiralia</taxon>
        <taxon>Lophotrochozoa</taxon>
        <taxon>Mollusca</taxon>
        <taxon>Gastropoda</taxon>
        <taxon>Caenogastropoda</taxon>
        <taxon>Sorbeoconcha</taxon>
        <taxon>Cerithioidea</taxon>
        <taxon>Batillariidae</taxon>
        <taxon>Batillaria</taxon>
    </lineage>
</organism>
<dbReference type="Proteomes" id="UP001519460">
    <property type="component" value="Unassembled WGS sequence"/>
</dbReference>
<gene>
    <name evidence="1" type="ORF">BaRGS_00020987</name>
</gene>
<name>A0ABD0KLL6_9CAEN</name>
<reference evidence="1 2" key="1">
    <citation type="journal article" date="2023" name="Sci. Data">
        <title>Genome assembly of the Korean intertidal mud-creeper Batillaria attramentaria.</title>
        <authorList>
            <person name="Patra A.K."/>
            <person name="Ho P.T."/>
            <person name="Jun S."/>
            <person name="Lee S.J."/>
            <person name="Kim Y."/>
            <person name="Won Y.J."/>
        </authorList>
    </citation>
    <scope>NUCLEOTIDE SEQUENCE [LARGE SCALE GENOMIC DNA]</scope>
    <source>
        <strain evidence="1">Wonlab-2016</strain>
    </source>
</reference>
<proteinExistence type="predicted"/>
<accession>A0ABD0KLL6</accession>
<protein>
    <submittedName>
        <fullName evidence="1">Uncharacterized protein</fullName>
    </submittedName>
</protein>
<evidence type="ECO:0000313" key="2">
    <source>
        <dbReference type="Proteomes" id="UP001519460"/>
    </source>
</evidence>
<sequence length="152" mass="17287">MACFFSELLGEAREAENPWEKNLWGIRLENFVLRNLTDRLFLLKELLGESREAEVAPLAFLLELSPTASSNSAFAESWVVNDPRNNHGQLRQLLQFSRTAAPGKTVSILCQTTHIWQPASDASPQLRKDKDHFPCSQAWIVHTCQRIQPITE</sequence>
<comment type="caution">
    <text evidence="1">The sequence shown here is derived from an EMBL/GenBank/DDBJ whole genome shotgun (WGS) entry which is preliminary data.</text>
</comment>
<evidence type="ECO:0000313" key="1">
    <source>
        <dbReference type="EMBL" id="KAK7487720.1"/>
    </source>
</evidence>
<dbReference type="AlphaFoldDB" id="A0ABD0KLL6"/>
<keyword evidence="2" id="KW-1185">Reference proteome</keyword>